<feature type="compositionally biased region" description="Basic and acidic residues" evidence="1">
    <location>
        <begin position="130"/>
        <end position="139"/>
    </location>
</feature>
<evidence type="ECO:0000313" key="2">
    <source>
        <dbReference type="EMBL" id="CAF9920061.1"/>
    </source>
</evidence>
<reference evidence="2" key="1">
    <citation type="submission" date="2021-03" db="EMBL/GenBank/DDBJ databases">
        <authorList>
            <person name="Tagirdzhanova G."/>
        </authorList>
    </citation>
    <scope>NUCLEOTIDE SEQUENCE</scope>
</reference>
<keyword evidence="3" id="KW-1185">Reference proteome</keyword>
<name>A0A8H3FFR2_9LECA</name>
<accession>A0A8H3FFR2</accession>
<dbReference type="AlphaFoldDB" id="A0A8H3FFR2"/>
<feature type="region of interest" description="Disordered" evidence="1">
    <location>
        <begin position="114"/>
        <end position="139"/>
    </location>
</feature>
<evidence type="ECO:0000256" key="1">
    <source>
        <dbReference type="SAM" id="MobiDB-lite"/>
    </source>
</evidence>
<evidence type="ECO:0000313" key="3">
    <source>
        <dbReference type="Proteomes" id="UP000664203"/>
    </source>
</evidence>
<protein>
    <submittedName>
        <fullName evidence="2">Uncharacterized protein</fullName>
    </submittedName>
</protein>
<gene>
    <name evidence="2" type="ORF">ALECFALPRED_001417</name>
</gene>
<sequence length="175" mass="19965">MDSTTFDSTVELTREQQKARELDRLDDEYKVLTRERDHLRGFLTDITRLLDDPANSASRLETLEDIKVTYERRFAEKEALMGEKMRCMTWLRRPGGRFSLDKDVLPKAEDNKLIKEMNAPKGSSADESSAGEKFKSEKSDGMADLFQSAFKILVERRISRGDMSERMSGTGGGEN</sequence>
<dbReference type="Proteomes" id="UP000664203">
    <property type="component" value="Unassembled WGS sequence"/>
</dbReference>
<proteinExistence type="predicted"/>
<comment type="caution">
    <text evidence="2">The sequence shown here is derived from an EMBL/GenBank/DDBJ whole genome shotgun (WGS) entry which is preliminary data.</text>
</comment>
<organism evidence="2 3">
    <name type="scientific">Alectoria fallacina</name>
    <dbReference type="NCBI Taxonomy" id="1903189"/>
    <lineage>
        <taxon>Eukaryota</taxon>
        <taxon>Fungi</taxon>
        <taxon>Dikarya</taxon>
        <taxon>Ascomycota</taxon>
        <taxon>Pezizomycotina</taxon>
        <taxon>Lecanoromycetes</taxon>
        <taxon>OSLEUM clade</taxon>
        <taxon>Lecanoromycetidae</taxon>
        <taxon>Lecanorales</taxon>
        <taxon>Lecanorineae</taxon>
        <taxon>Parmeliaceae</taxon>
        <taxon>Alectoria</taxon>
    </lineage>
</organism>
<dbReference type="EMBL" id="CAJPDR010000132">
    <property type="protein sequence ID" value="CAF9920061.1"/>
    <property type="molecule type" value="Genomic_DNA"/>
</dbReference>